<gene>
    <name evidence="2" type="ORF">EST38_g7223</name>
</gene>
<accession>A0A4Q2DHP7</accession>
<keyword evidence="3" id="KW-1185">Reference proteome</keyword>
<evidence type="ECO:0000256" key="1">
    <source>
        <dbReference type="SAM" id="MobiDB-lite"/>
    </source>
</evidence>
<organism evidence="2 3">
    <name type="scientific">Candolleomyces aberdarensis</name>
    <dbReference type="NCBI Taxonomy" id="2316362"/>
    <lineage>
        <taxon>Eukaryota</taxon>
        <taxon>Fungi</taxon>
        <taxon>Dikarya</taxon>
        <taxon>Basidiomycota</taxon>
        <taxon>Agaricomycotina</taxon>
        <taxon>Agaricomycetes</taxon>
        <taxon>Agaricomycetidae</taxon>
        <taxon>Agaricales</taxon>
        <taxon>Agaricineae</taxon>
        <taxon>Psathyrellaceae</taxon>
        <taxon>Candolleomyces</taxon>
    </lineage>
</organism>
<evidence type="ECO:0000313" key="3">
    <source>
        <dbReference type="Proteomes" id="UP000290288"/>
    </source>
</evidence>
<evidence type="ECO:0000313" key="2">
    <source>
        <dbReference type="EMBL" id="RXW18631.1"/>
    </source>
</evidence>
<dbReference type="Proteomes" id="UP000290288">
    <property type="component" value="Unassembled WGS sequence"/>
</dbReference>
<reference evidence="2 3" key="1">
    <citation type="submission" date="2019-01" db="EMBL/GenBank/DDBJ databases">
        <title>Draft genome sequence of Psathyrella aberdarensis IHI B618.</title>
        <authorList>
            <person name="Buettner E."/>
            <person name="Kellner H."/>
        </authorList>
    </citation>
    <scope>NUCLEOTIDE SEQUENCE [LARGE SCALE GENOMIC DNA]</scope>
    <source>
        <strain evidence="2 3">IHI B618</strain>
    </source>
</reference>
<dbReference type="EMBL" id="SDEE01000252">
    <property type="protein sequence ID" value="RXW18631.1"/>
    <property type="molecule type" value="Genomic_DNA"/>
</dbReference>
<feature type="region of interest" description="Disordered" evidence="1">
    <location>
        <begin position="1"/>
        <end position="40"/>
    </location>
</feature>
<proteinExistence type="predicted"/>
<protein>
    <submittedName>
        <fullName evidence="2">Uncharacterized protein</fullName>
    </submittedName>
</protein>
<name>A0A4Q2DHP7_9AGAR</name>
<comment type="caution">
    <text evidence="2">The sequence shown here is derived from an EMBL/GenBank/DDBJ whole genome shotgun (WGS) entry which is preliminary data.</text>
</comment>
<sequence length="59" mass="6738">MVTTGKQSISITKLERKERKRVTNSRSKGNNAVGKEGWPGFKGYLRRYLEERATPNLKA</sequence>
<feature type="compositionally biased region" description="Polar residues" evidence="1">
    <location>
        <begin position="1"/>
        <end position="11"/>
    </location>
</feature>
<dbReference type="AlphaFoldDB" id="A0A4Q2DHP7"/>